<name>A0A7V8CDX3_9GAMM</name>
<reference evidence="1 2" key="1">
    <citation type="submission" date="2019-10" db="EMBL/GenBank/DDBJ databases">
        <title>Halotolerant bacteria associated to Saharan-endemic halophytes Stipa tenacissima L. and Atriplex halimus L mitigate salt stress and promote growth of tomato plants.</title>
        <authorList>
            <person name="Dif G."/>
        </authorList>
    </citation>
    <scope>NUCLEOTIDE SEQUENCE [LARGE SCALE GENOMIC DNA]</scope>
    <source>
        <strain evidence="1 2">IS26</strain>
    </source>
</reference>
<sequence>MTKQKNIRFTENEIAAIDRSAGLIGVSFADYVRASVSDRLDRSKTDCVIEKHKKEIDALHFEFRRTVAEMRLQSLADTKIALEQMKMEFKGQHEQNRELLVKYLKALSAQVNEMFSGYEPVQNNPAGMSGIQSPYVDADGNIKY</sequence>
<protein>
    <submittedName>
        <fullName evidence="1">Uncharacterized protein</fullName>
    </submittedName>
</protein>
<dbReference type="AlphaFoldDB" id="A0A7V8CDX3"/>
<comment type="caution">
    <text evidence="1">The sequence shown here is derived from an EMBL/GenBank/DDBJ whole genome shotgun (WGS) entry which is preliminary data.</text>
</comment>
<evidence type="ECO:0000313" key="2">
    <source>
        <dbReference type="Proteomes" id="UP000449004"/>
    </source>
</evidence>
<gene>
    <name evidence="1" type="ORF">F9K92_15835</name>
</gene>
<accession>A0A7V8CDX3</accession>
<dbReference type="EMBL" id="WELC01000023">
    <property type="protein sequence ID" value="KAB7628914.1"/>
    <property type="molecule type" value="Genomic_DNA"/>
</dbReference>
<evidence type="ECO:0000313" key="1">
    <source>
        <dbReference type="EMBL" id="KAB7628914.1"/>
    </source>
</evidence>
<proteinExistence type="predicted"/>
<dbReference type="RefSeq" id="WP_152154008.1">
    <property type="nucleotide sequence ID" value="NZ_WELC01000023.1"/>
</dbReference>
<organism evidence="1 2">
    <name type="scientific">Stenotrophomonas rhizophila</name>
    <dbReference type="NCBI Taxonomy" id="216778"/>
    <lineage>
        <taxon>Bacteria</taxon>
        <taxon>Pseudomonadati</taxon>
        <taxon>Pseudomonadota</taxon>
        <taxon>Gammaproteobacteria</taxon>
        <taxon>Lysobacterales</taxon>
        <taxon>Lysobacteraceae</taxon>
        <taxon>Stenotrophomonas</taxon>
    </lineage>
</organism>
<dbReference type="Proteomes" id="UP000449004">
    <property type="component" value="Unassembled WGS sequence"/>
</dbReference>